<dbReference type="AlphaFoldDB" id="A0A0F9BW31"/>
<feature type="non-terminal residue" evidence="1">
    <location>
        <position position="1"/>
    </location>
</feature>
<accession>A0A0F9BW31</accession>
<dbReference type="EMBL" id="LAZR01049870">
    <property type="protein sequence ID" value="KKK88626.1"/>
    <property type="molecule type" value="Genomic_DNA"/>
</dbReference>
<evidence type="ECO:0000313" key="1">
    <source>
        <dbReference type="EMBL" id="KKK88626.1"/>
    </source>
</evidence>
<protein>
    <submittedName>
        <fullName evidence="1">Uncharacterized protein</fullName>
    </submittedName>
</protein>
<sequence length="255" mass="29293">QALLEAYKKNMPPDSTSEVAQDDKRSPQNALRIFTGHCEHYEPMGLEYPYVEVPFAMLLGQIQVTSKKSLVEGDYKMVTKDVDVIYVGIIDAIIKWQAVQFVNDIKTTAWILNQNWLDGFQMDQGMIGYTVAARELLGIDTSRALIHAIWVSTPAKTAKGKKLDEYFHTKELYWDDSQLDEWRQNTLNTIQDIEMRKLDGKWSMAYNEACNSFGMCPYRPICSSPPGAREQLLTMDFHKAIWTPLEDERLQKIEG</sequence>
<proteinExistence type="predicted"/>
<reference evidence="1" key="1">
    <citation type="journal article" date="2015" name="Nature">
        <title>Complex archaea that bridge the gap between prokaryotes and eukaryotes.</title>
        <authorList>
            <person name="Spang A."/>
            <person name="Saw J.H."/>
            <person name="Jorgensen S.L."/>
            <person name="Zaremba-Niedzwiedzka K."/>
            <person name="Martijn J."/>
            <person name="Lind A.E."/>
            <person name="van Eijk R."/>
            <person name="Schleper C."/>
            <person name="Guy L."/>
            <person name="Ettema T.J."/>
        </authorList>
    </citation>
    <scope>NUCLEOTIDE SEQUENCE</scope>
</reference>
<organism evidence="1">
    <name type="scientific">marine sediment metagenome</name>
    <dbReference type="NCBI Taxonomy" id="412755"/>
    <lineage>
        <taxon>unclassified sequences</taxon>
        <taxon>metagenomes</taxon>
        <taxon>ecological metagenomes</taxon>
    </lineage>
</organism>
<comment type="caution">
    <text evidence="1">The sequence shown here is derived from an EMBL/GenBank/DDBJ whole genome shotgun (WGS) entry which is preliminary data.</text>
</comment>
<name>A0A0F9BW31_9ZZZZ</name>
<gene>
    <name evidence="1" type="ORF">LCGC14_2741270</name>
</gene>